<keyword evidence="9" id="KW-0811">Translocation</keyword>
<evidence type="ECO:0000256" key="2">
    <source>
        <dbReference type="ARBA" id="ARBA00004567"/>
    </source>
</evidence>
<keyword evidence="8 14" id="KW-1133">Transmembrane helix</keyword>
<dbReference type="Proteomes" id="UP001219525">
    <property type="component" value="Unassembled WGS sequence"/>
</dbReference>
<comment type="caution">
    <text evidence="15">The sequence shown here is derived from an EMBL/GenBank/DDBJ whole genome shotgun (WGS) entry which is preliminary data.</text>
</comment>
<reference evidence="15" key="1">
    <citation type="submission" date="2023-03" db="EMBL/GenBank/DDBJ databases">
        <title>Massive genome expansion in bonnet fungi (Mycena s.s.) driven by repeated elements and novel gene families across ecological guilds.</title>
        <authorList>
            <consortium name="Lawrence Berkeley National Laboratory"/>
            <person name="Harder C.B."/>
            <person name="Miyauchi S."/>
            <person name="Viragh M."/>
            <person name="Kuo A."/>
            <person name="Thoen E."/>
            <person name="Andreopoulos B."/>
            <person name="Lu D."/>
            <person name="Skrede I."/>
            <person name="Drula E."/>
            <person name="Henrissat B."/>
            <person name="Morin E."/>
            <person name="Kohler A."/>
            <person name="Barry K."/>
            <person name="LaButti K."/>
            <person name="Morin E."/>
            <person name="Salamov A."/>
            <person name="Lipzen A."/>
            <person name="Mereny Z."/>
            <person name="Hegedus B."/>
            <person name="Baldrian P."/>
            <person name="Stursova M."/>
            <person name="Weitz H."/>
            <person name="Taylor A."/>
            <person name="Grigoriev I.V."/>
            <person name="Nagy L.G."/>
            <person name="Martin F."/>
            <person name="Kauserud H."/>
        </authorList>
    </citation>
    <scope>NUCLEOTIDE SEQUENCE</scope>
    <source>
        <strain evidence="15">9144</strain>
    </source>
</reference>
<dbReference type="GO" id="GO:0070762">
    <property type="term" value="C:nuclear pore transmembrane ring"/>
    <property type="evidence" value="ECO:0007669"/>
    <property type="project" value="TreeGrafter"/>
</dbReference>
<dbReference type="Pfam" id="PF09531">
    <property type="entry name" value="Ndc1_Nup"/>
    <property type="match status" value="2"/>
</dbReference>
<evidence type="ECO:0000313" key="16">
    <source>
        <dbReference type="Proteomes" id="UP001219525"/>
    </source>
</evidence>
<feature type="region of interest" description="Disordered" evidence="13">
    <location>
        <begin position="1"/>
        <end position="31"/>
    </location>
</feature>
<dbReference type="PANTHER" id="PTHR13269">
    <property type="entry name" value="NUCLEOPORIN NDC1"/>
    <property type="match status" value="1"/>
</dbReference>
<dbReference type="GO" id="GO:0051028">
    <property type="term" value="P:mRNA transport"/>
    <property type="evidence" value="ECO:0007669"/>
    <property type="project" value="UniProtKB-KW"/>
</dbReference>
<feature type="transmembrane region" description="Helical" evidence="14">
    <location>
        <begin position="171"/>
        <end position="192"/>
    </location>
</feature>
<evidence type="ECO:0000256" key="13">
    <source>
        <dbReference type="SAM" id="MobiDB-lite"/>
    </source>
</evidence>
<evidence type="ECO:0000256" key="3">
    <source>
        <dbReference type="ARBA" id="ARBA00005760"/>
    </source>
</evidence>
<gene>
    <name evidence="15" type="ORF">GGX14DRAFT_676174</name>
</gene>
<evidence type="ECO:0000256" key="6">
    <source>
        <dbReference type="ARBA" id="ARBA00022816"/>
    </source>
</evidence>
<organism evidence="15 16">
    <name type="scientific">Mycena pura</name>
    <dbReference type="NCBI Taxonomy" id="153505"/>
    <lineage>
        <taxon>Eukaryota</taxon>
        <taxon>Fungi</taxon>
        <taxon>Dikarya</taxon>
        <taxon>Basidiomycota</taxon>
        <taxon>Agaricomycotina</taxon>
        <taxon>Agaricomycetes</taxon>
        <taxon>Agaricomycetidae</taxon>
        <taxon>Agaricales</taxon>
        <taxon>Marasmiineae</taxon>
        <taxon>Mycenaceae</taxon>
        <taxon>Mycena</taxon>
    </lineage>
</organism>
<dbReference type="GO" id="GO:0006999">
    <property type="term" value="P:nuclear pore organization"/>
    <property type="evidence" value="ECO:0007669"/>
    <property type="project" value="TreeGrafter"/>
</dbReference>
<dbReference type="GO" id="GO:0005816">
    <property type="term" value="C:spindle pole body"/>
    <property type="evidence" value="ECO:0007669"/>
    <property type="project" value="TreeGrafter"/>
</dbReference>
<keyword evidence="6" id="KW-0509">mRNA transport</keyword>
<accession>A0AAD6VSU5</accession>
<dbReference type="EMBL" id="JARJCW010000009">
    <property type="protein sequence ID" value="KAJ7220832.1"/>
    <property type="molecule type" value="Genomic_DNA"/>
</dbReference>
<keyword evidence="4" id="KW-0813">Transport</keyword>
<feature type="transmembrane region" description="Helical" evidence="14">
    <location>
        <begin position="78"/>
        <end position="99"/>
    </location>
</feature>
<sequence length="667" mass="71059">MAAHTSRDATGFPTPIRAITNPLRSSAPSPIPPASQLYEPLAKAVLRRRLTNRIFLHTALISLAGAFSWLLWIGRPGFLHVLGVSVALWVGGVLPVILLRKVYLTVSHTSAPSPLLLVQKSLAPPLSSRTLHAIQAHVFSALCVLALHAAVDPKLPIFIKSRKHPYTPHPVLVLLALSQCALAMLYVLRAVLRDVWVFPFRRPTLTLSLGTVLAPIILSFLALPIALVVLFVVIPILRRVPLVSILLRIVRPPHASVLRSLGRAWSLGIQTAGMWEAAGGIWGWVIGEHLHTTPAARAFVSGISVAVTPAPAPSAISSALSTPSSLSGRPSFLSPALPPSTPIPEPKPVSIYTHLAYAELLAIASASDTNSAKARAEVFDVDGAVWARLAREALVFLGREYRVLLGRGVVAAPPPRSAPAPVQSPSASATSALGTHASASARITPSPLIKQNIFAKKTPPSPAARVRAALASGGAVEELVAPVVDSLPVPAIPDYLTRMVPDWRRARPRLPPWAARWVHVALAVSLPGAWTQPRVGRTVAGWVPRKEVCVAAVGVLTHLTCASLAEDRFGSVQRDIPRVLEALLEFLGAVEAAQAEVRLDAGGNGQAATPEGAADLDEARAVLGDLSDALKEGVARIVRTFGDKLRAFRFPPRTAARLQEYVDYCVQ</sequence>
<feature type="transmembrane region" description="Helical" evidence="14">
    <location>
        <begin position="204"/>
        <end position="237"/>
    </location>
</feature>
<evidence type="ECO:0000256" key="10">
    <source>
        <dbReference type="ARBA" id="ARBA00023132"/>
    </source>
</evidence>
<dbReference type="PANTHER" id="PTHR13269:SF6">
    <property type="entry name" value="NUCLEOPORIN NDC1"/>
    <property type="match status" value="1"/>
</dbReference>
<evidence type="ECO:0000256" key="14">
    <source>
        <dbReference type="SAM" id="Phobius"/>
    </source>
</evidence>
<evidence type="ECO:0000256" key="1">
    <source>
        <dbReference type="ARBA" id="ARBA00004232"/>
    </source>
</evidence>
<evidence type="ECO:0000256" key="4">
    <source>
        <dbReference type="ARBA" id="ARBA00022448"/>
    </source>
</evidence>
<proteinExistence type="inferred from homology"/>
<comment type="subcellular location">
    <subcellularLocation>
        <location evidence="1">Nucleus membrane</location>
        <topology evidence="1">Multi-pass membrane protein</topology>
    </subcellularLocation>
    <subcellularLocation>
        <location evidence="2">Nucleus</location>
        <location evidence="2">Nuclear pore complex</location>
    </subcellularLocation>
</comment>
<dbReference type="GO" id="GO:0031965">
    <property type="term" value="C:nuclear membrane"/>
    <property type="evidence" value="ECO:0007669"/>
    <property type="project" value="UniProtKB-SubCell"/>
</dbReference>
<dbReference type="InterPro" id="IPR019049">
    <property type="entry name" value="Nucleoporin_prot_Ndc1/Nup"/>
</dbReference>
<keyword evidence="5 14" id="KW-0812">Transmembrane</keyword>
<dbReference type="GO" id="GO:0070631">
    <property type="term" value="P:spindle pole body localization"/>
    <property type="evidence" value="ECO:0007669"/>
    <property type="project" value="TreeGrafter"/>
</dbReference>
<keyword evidence="7" id="KW-0653">Protein transport</keyword>
<evidence type="ECO:0000256" key="7">
    <source>
        <dbReference type="ARBA" id="ARBA00022927"/>
    </source>
</evidence>
<evidence type="ECO:0000256" key="9">
    <source>
        <dbReference type="ARBA" id="ARBA00023010"/>
    </source>
</evidence>
<protein>
    <submittedName>
        <fullName evidence="15">Nucleoporin protein Ndc1-Nup-domain-containing protein</fullName>
    </submittedName>
</protein>
<dbReference type="AlphaFoldDB" id="A0AAD6VSU5"/>
<evidence type="ECO:0000313" key="15">
    <source>
        <dbReference type="EMBL" id="KAJ7220832.1"/>
    </source>
</evidence>
<feature type="transmembrane region" description="Helical" evidence="14">
    <location>
        <begin position="54"/>
        <end position="72"/>
    </location>
</feature>
<evidence type="ECO:0000256" key="12">
    <source>
        <dbReference type="ARBA" id="ARBA00023242"/>
    </source>
</evidence>
<keyword evidence="12" id="KW-0539">Nucleus</keyword>
<keyword evidence="10" id="KW-0906">Nuclear pore complex</keyword>
<dbReference type="GO" id="GO:0030674">
    <property type="term" value="F:protein-macromolecule adaptor activity"/>
    <property type="evidence" value="ECO:0007669"/>
    <property type="project" value="TreeGrafter"/>
</dbReference>
<evidence type="ECO:0000256" key="5">
    <source>
        <dbReference type="ARBA" id="ARBA00022692"/>
    </source>
</evidence>
<evidence type="ECO:0000256" key="11">
    <source>
        <dbReference type="ARBA" id="ARBA00023136"/>
    </source>
</evidence>
<keyword evidence="16" id="KW-1185">Reference proteome</keyword>
<evidence type="ECO:0000256" key="8">
    <source>
        <dbReference type="ARBA" id="ARBA00022989"/>
    </source>
</evidence>
<keyword evidence="11 14" id="KW-0472">Membrane</keyword>
<dbReference type="GO" id="GO:0015031">
    <property type="term" value="P:protein transport"/>
    <property type="evidence" value="ECO:0007669"/>
    <property type="project" value="UniProtKB-KW"/>
</dbReference>
<name>A0AAD6VSU5_9AGAR</name>
<comment type="similarity">
    <text evidence="3">Belongs to the NDC1 family.</text>
</comment>